<dbReference type="VEuPathDB" id="VectorBase:ASIS013578"/>
<name>A0A084WLF4_ANOSI</name>
<gene>
    <name evidence="3" type="ORF">ZHAS_00019101</name>
</gene>
<dbReference type="SUPFAM" id="SSF100895">
    <property type="entry name" value="Kazal-type serine protease inhibitors"/>
    <property type="match status" value="1"/>
</dbReference>
<proteinExistence type="predicted"/>
<dbReference type="VEuPathDB" id="VectorBase:ASIC019101"/>
<dbReference type="EMBL" id="ATLV01024235">
    <property type="status" value="NOT_ANNOTATED_CDS"/>
    <property type="molecule type" value="Genomic_DNA"/>
</dbReference>
<dbReference type="InterPro" id="IPR039932">
    <property type="entry name" value="Spink4-like"/>
</dbReference>
<dbReference type="EnsemblMetazoa" id="ASIC019101-RA">
    <property type="protein sequence ID" value="ASIC019101-PA"/>
    <property type="gene ID" value="ASIC019101"/>
</dbReference>
<reference evidence="4" key="2">
    <citation type="submission" date="2020-05" db="UniProtKB">
        <authorList>
            <consortium name="EnsemblMetazoa"/>
        </authorList>
    </citation>
    <scope>IDENTIFICATION</scope>
</reference>
<evidence type="ECO:0000256" key="1">
    <source>
        <dbReference type="SAM" id="MobiDB-lite"/>
    </source>
</evidence>
<keyword evidence="5" id="KW-1185">Reference proteome</keyword>
<evidence type="ECO:0000313" key="5">
    <source>
        <dbReference type="Proteomes" id="UP000030765"/>
    </source>
</evidence>
<accession>A0A084WLF4</accession>
<evidence type="ECO:0000313" key="3">
    <source>
        <dbReference type="EMBL" id="KFB51048.1"/>
    </source>
</evidence>
<dbReference type="PANTHER" id="PTHR21179">
    <property type="entry name" value="SERINE-TYPE ENDOPEPTIDASE INHIBITOR"/>
    <property type="match status" value="1"/>
</dbReference>
<dbReference type="PANTHER" id="PTHR21179:SF1">
    <property type="entry name" value="KAZ1-TYPE SERINE PROTEASE INHIBITOR-LIKE PROTEIN TYPE EPSILON-RELATED"/>
    <property type="match status" value="1"/>
</dbReference>
<dbReference type="Pfam" id="PF00050">
    <property type="entry name" value="Kazal_1"/>
    <property type="match status" value="1"/>
</dbReference>
<sequence>MAANIDLEDWHTNRRPEARKEAQKSTFKFKEHGGLLRLQAASHRHAGVHVRVSRSQCPAKTAYSLVGRGKPATLLLATLPESSRAEATAGRVRRQSPWLHRAPNTFTLGKKFARNRPLSSTTLALETNTAIPVRAVNRPPVKKQPVAELDADSKPAPRSRAFYDCMSSCLTLSQYNPVCGTDQTTYHNVYKLECANRCGASPRVSIQKTGIC</sequence>
<feature type="compositionally biased region" description="Basic and acidic residues" evidence="1">
    <location>
        <begin position="8"/>
        <end position="22"/>
    </location>
</feature>
<reference evidence="3 5" key="1">
    <citation type="journal article" date="2014" name="BMC Genomics">
        <title>Genome sequence of Anopheles sinensis provides insight into genetics basis of mosquito competence for malaria parasites.</title>
        <authorList>
            <person name="Zhou D."/>
            <person name="Zhang D."/>
            <person name="Ding G."/>
            <person name="Shi L."/>
            <person name="Hou Q."/>
            <person name="Ye Y."/>
            <person name="Xu Y."/>
            <person name="Zhou H."/>
            <person name="Xiong C."/>
            <person name="Li S."/>
            <person name="Yu J."/>
            <person name="Hong S."/>
            <person name="Yu X."/>
            <person name="Zou P."/>
            <person name="Chen C."/>
            <person name="Chang X."/>
            <person name="Wang W."/>
            <person name="Lv Y."/>
            <person name="Sun Y."/>
            <person name="Ma L."/>
            <person name="Shen B."/>
            <person name="Zhu C."/>
        </authorList>
    </citation>
    <scope>NUCLEOTIDE SEQUENCE [LARGE SCALE GENOMIC DNA]</scope>
</reference>
<dbReference type="InterPro" id="IPR036058">
    <property type="entry name" value="Kazal_dom_sf"/>
</dbReference>
<dbReference type="GO" id="GO:0004867">
    <property type="term" value="F:serine-type endopeptidase inhibitor activity"/>
    <property type="evidence" value="ECO:0007669"/>
    <property type="project" value="InterPro"/>
</dbReference>
<feature type="domain" description="Kazal-like" evidence="2">
    <location>
        <begin position="159"/>
        <end position="212"/>
    </location>
</feature>
<dbReference type="EMBL" id="KE525350">
    <property type="protein sequence ID" value="KFB51048.1"/>
    <property type="molecule type" value="Genomic_DNA"/>
</dbReference>
<evidence type="ECO:0000259" key="2">
    <source>
        <dbReference type="PROSITE" id="PS51465"/>
    </source>
</evidence>
<feature type="region of interest" description="Disordered" evidence="1">
    <location>
        <begin position="1"/>
        <end position="22"/>
    </location>
</feature>
<protein>
    <submittedName>
        <fullName evidence="3">AGAP006738-PA-like protein</fullName>
    </submittedName>
    <submittedName>
        <fullName evidence="4">Kazal-like domain-containing protein</fullName>
    </submittedName>
</protein>
<dbReference type="OrthoDB" id="6513408at2759"/>
<dbReference type="PROSITE" id="PS51465">
    <property type="entry name" value="KAZAL_2"/>
    <property type="match status" value="1"/>
</dbReference>
<dbReference type="InterPro" id="IPR002350">
    <property type="entry name" value="Kazal_dom"/>
</dbReference>
<dbReference type="Gene3D" id="3.30.60.30">
    <property type="match status" value="1"/>
</dbReference>
<evidence type="ECO:0000313" key="4">
    <source>
        <dbReference type="EnsemblMetazoa" id="ASIC019101-PA"/>
    </source>
</evidence>
<organism evidence="3">
    <name type="scientific">Anopheles sinensis</name>
    <name type="common">Mosquito</name>
    <dbReference type="NCBI Taxonomy" id="74873"/>
    <lineage>
        <taxon>Eukaryota</taxon>
        <taxon>Metazoa</taxon>
        <taxon>Ecdysozoa</taxon>
        <taxon>Arthropoda</taxon>
        <taxon>Hexapoda</taxon>
        <taxon>Insecta</taxon>
        <taxon>Pterygota</taxon>
        <taxon>Neoptera</taxon>
        <taxon>Endopterygota</taxon>
        <taxon>Diptera</taxon>
        <taxon>Nematocera</taxon>
        <taxon>Culicoidea</taxon>
        <taxon>Culicidae</taxon>
        <taxon>Anophelinae</taxon>
        <taxon>Anopheles</taxon>
    </lineage>
</organism>
<dbReference type="Proteomes" id="UP000030765">
    <property type="component" value="Unassembled WGS sequence"/>
</dbReference>
<dbReference type="AlphaFoldDB" id="A0A084WLF4"/>